<protein>
    <submittedName>
        <fullName evidence="3">MaoC like domain, putative</fullName>
    </submittedName>
</protein>
<dbReference type="GeneID" id="77302992"/>
<dbReference type="RefSeq" id="WP_009953867.1">
    <property type="nucleotide sequence ID" value="NC_008595.1"/>
</dbReference>
<dbReference type="SUPFAM" id="SSF54637">
    <property type="entry name" value="Thioesterase/thiol ester dehydrase-isomerase"/>
    <property type="match status" value="1"/>
</dbReference>
<dbReference type="KEGG" id="mav:MAV_2649"/>
<evidence type="ECO:0000313" key="4">
    <source>
        <dbReference type="Proteomes" id="UP000001574"/>
    </source>
</evidence>
<accession>A0A0H2ZZB6</accession>
<dbReference type="PANTHER" id="PTHR43841:SF3">
    <property type="entry name" value="(3R)-HYDROXYACYL-ACP DEHYDRATASE SUBUNIT HADB"/>
    <property type="match status" value="1"/>
</dbReference>
<comment type="similarity">
    <text evidence="1">Belongs to the enoyl-CoA hydratase/isomerase family.</text>
</comment>
<feature type="domain" description="MaoC-like" evidence="2">
    <location>
        <begin position="30"/>
        <end position="116"/>
    </location>
</feature>
<reference evidence="3 4" key="1">
    <citation type="submission" date="2006-10" db="EMBL/GenBank/DDBJ databases">
        <authorList>
            <person name="Fleischmann R.D."/>
            <person name="Dodson R.J."/>
            <person name="Haft D.H."/>
            <person name="Merkel J.S."/>
            <person name="Nelson W.C."/>
            <person name="Fraser C.M."/>
        </authorList>
    </citation>
    <scope>NUCLEOTIDE SEQUENCE [LARGE SCALE GENOMIC DNA]</scope>
    <source>
        <strain evidence="3 4">104</strain>
    </source>
</reference>
<dbReference type="AlphaFoldDB" id="A0A0H2ZZB6"/>
<gene>
    <name evidence="3" type="ordered locus">MAV_2649</name>
</gene>
<dbReference type="InterPro" id="IPR002539">
    <property type="entry name" value="MaoC-like_dom"/>
</dbReference>
<dbReference type="PANTHER" id="PTHR43841">
    <property type="entry name" value="3-HYDROXYACYL-THIOESTER DEHYDRATASE HTDX-RELATED"/>
    <property type="match status" value="1"/>
</dbReference>
<evidence type="ECO:0000259" key="2">
    <source>
        <dbReference type="Pfam" id="PF01575"/>
    </source>
</evidence>
<dbReference type="Gene3D" id="3.10.129.10">
    <property type="entry name" value="Hotdog Thioesterase"/>
    <property type="match status" value="1"/>
</dbReference>
<evidence type="ECO:0000313" key="3">
    <source>
        <dbReference type="EMBL" id="ABK67686.1"/>
    </source>
</evidence>
<organism evidence="3 4">
    <name type="scientific">Mycobacterium avium (strain 104)</name>
    <dbReference type="NCBI Taxonomy" id="243243"/>
    <lineage>
        <taxon>Bacteria</taxon>
        <taxon>Bacillati</taxon>
        <taxon>Actinomycetota</taxon>
        <taxon>Actinomycetes</taxon>
        <taxon>Mycobacteriales</taxon>
        <taxon>Mycobacteriaceae</taxon>
        <taxon>Mycobacterium</taxon>
        <taxon>Mycobacterium avium complex (MAC)</taxon>
    </lineage>
</organism>
<sequence length="161" mass="16848">MSPGDGAGGQTTTTTALRVGVQAPVREFGPLTRQMFVRYAGASGDFNPMHYDDQLARSAGYPSVFAQGMFSAALLAGFATDWLGAGSVRRFGVRFREQVWPGDVLTCSGTVTAVSAEPDAERVIVELTATRQTGGVAITGTAEFVNPRNAARCGAGDADRP</sequence>
<evidence type="ECO:0000256" key="1">
    <source>
        <dbReference type="ARBA" id="ARBA00005254"/>
    </source>
</evidence>
<dbReference type="Proteomes" id="UP000001574">
    <property type="component" value="Chromosome"/>
</dbReference>
<dbReference type="EMBL" id="CP000479">
    <property type="protein sequence ID" value="ABK67686.1"/>
    <property type="molecule type" value="Genomic_DNA"/>
</dbReference>
<dbReference type="HOGENOM" id="CLU_094876_4_1_11"/>
<dbReference type="Pfam" id="PF01575">
    <property type="entry name" value="MaoC_dehydratas"/>
    <property type="match status" value="1"/>
</dbReference>
<name>A0A0H2ZZB6_MYCA1</name>
<dbReference type="InterPro" id="IPR029069">
    <property type="entry name" value="HotDog_dom_sf"/>
</dbReference>
<proteinExistence type="inferred from homology"/>